<evidence type="ECO:0000313" key="3">
    <source>
        <dbReference type="Proteomes" id="UP000314294"/>
    </source>
</evidence>
<evidence type="ECO:0000313" key="2">
    <source>
        <dbReference type="EMBL" id="TNN26232.1"/>
    </source>
</evidence>
<feature type="chain" id="PRO_5021204784" description="Secreted protein" evidence="1">
    <location>
        <begin position="16"/>
        <end position="64"/>
    </location>
</feature>
<name>A0A4Z2ED69_9TELE</name>
<dbReference type="Proteomes" id="UP000314294">
    <property type="component" value="Unassembled WGS sequence"/>
</dbReference>
<keyword evidence="1" id="KW-0732">Signal</keyword>
<reference evidence="2 3" key="1">
    <citation type="submission" date="2019-03" db="EMBL/GenBank/DDBJ databases">
        <title>First draft genome of Liparis tanakae, snailfish: a comprehensive survey of snailfish specific genes.</title>
        <authorList>
            <person name="Kim W."/>
            <person name="Song I."/>
            <person name="Jeong J.-H."/>
            <person name="Kim D."/>
            <person name="Kim S."/>
            <person name="Ryu S."/>
            <person name="Song J.Y."/>
            <person name="Lee S.K."/>
        </authorList>
    </citation>
    <scope>NUCLEOTIDE SEQUENCE [LARGE SCALE GENOMIC DNA]</scope>
    <source>
        <tissue evidence="2">Muscle</tissue>
    </source>
</reference>
<evidence type="ECO:0000256" key="1">
    <source>
        <dbReference type="SAM" id="SignalP"/>
    </source>
</evidence>
<gene>
    <name evidence="2" type="ORF">EYF80_063631</name>
</gene>
<accession>A0A4Z2ED69</accession>
<proteinExistence type="predicted"/>
<keyword evidence="3" id="KW-1185">Reference proteome</keyword>
<comment type="caution">
    <text evidence="2">The sequence shown here is derived from an EMBL/GenBank/DDBJ whole genome shotgun (WGS) entry which is preliminary data.</text>
</comment>
<sequence>MLLSLLCTFSDCLSGHLSNVTMATVSPPRLSIATAVHLERGWQNKGNPYKCTVMGIQDGREGPP</sequence>
<feature type="signal peptide" evidence="1">
    <location>
        <begin position="1"/>
        <end position="15"/>
    </location>
</feature>
<protein>
    <recommendedName>
        <fullName evidence="4">Secreted protein</fullName>
    </recommendedName>
</protein>
<organism evidence="2 3">
    <name type="scientific">Liparis tanakae</name>
    <name type="common">Tanaka's snailfish</name>
    <dbReference type="NCBI Taxonomy" id="230148"/>
    <lineage>
        <taxon>Eukaryota</taxon>
        <taxon>Metazoa</taxon>
        <taxon>Chordata</taxon>
        <taxon>Craniata</taxon>
        <taxon>Vertebrata</taxon>
        <taxon>Euteleostomi</taxon>
        <taxon>Actinopterygii</taxon>
        <taxon>Neopterygii</taxon>
        <taxon>Teleostei</taxon>
        <taxon>Neoteleostei</taxon>
        <taxon>Acanthomorphata</taxon>
        <taxon>Eupercaria</taxon>
        <taxon>Perciformes</taxon>
        <taxon>Cottioidei</taxon>
        <taxon>Cottales</taxon>
        <taxon>Liparidae</taxon>
        <taxon>Liparis</taxon>
    </lineage>
</organism>
<dbReference type="AlphaFoldDB" id="A0A4Z2ED69"/>
<evidence type="ECO:0008006" key="4">
    <source>
        <dbReference type="Google" id="ProtNLM"/>
    </source>
</evidence>
<dbReference type="EMBL" id="SRLO01010686">
    <property type="protein sequence ID" value="TNN26232.1"/>
    <property type="molecule type" value="Genomic_DNA"/>
</dbReference>